<accession>A0AAD9AY48</accession>
<keyword evidence="2" id="KW-1185">Reference proteome</keyword>
<evidence type="ECO:0000313" key="2">
    <source>
        <dbReference type="Proteomes" id="UP001243330"/>
    </source>
</evidence>
<dbReference type="Proteomes" id="UP001243330">
    <property type="component" value="Unassembled WGS sequence"/>
</dbReference>
<comment type="caution">
    <text evidence="1">The sequence shown here is derived from an EMBL/GenBank/DDBJ whole genome shotgun (WGS) entry which is preliminary data.</text>
</comment>
<dbReference type="EMBL" id="JAQOWY010000021">
    <property type="protein sequence ID" value="KAK1855410.1"/>
    <property type="molecule type" value="Genomic_DNA"/>
</dbReference>
<evidence type="ECO:0000313" key="1">
    <source>
        <dbReference type="EMBL" id="KAK1855410.1"/>
    </source>
</evidence>
<reference evidence="1" key="1">
    <citation type="submission" date="2023-01" db="EMBL/GenBank/DDBJ databases">
        <title>Colletotrichum chrysophilum M932 genome sequence.</title>
        <authorList>
            <person name="Baroncelli R."/>
        </authorList>
    </citation>
    <scope>NUCLEOTIDE SEQUENCE</scope>
    <source>
        <strain evidence="1">M932</strain>
    </source>
</reference>
<proteinExistence type="predicted"/>
<gene>
    <name evidence="1" type="ORF">CCHR01_01883</name>
</gene>
<dbReference type="AlphaFoldDB" id="A0AAD9AY48"/>
<protein>
    <submittedName>
        <fullName evidence="1">Uncharacterized protein</fullName>
    </submittedName>
</protein>
<sequence>MDPGVESMTSNKCGIACPKAFRYASRVAVKYRHPVLDNTWTNPSQDAEAIGEFGDMFEAGIAPAEKKYQVWPMFIGDVFIKTMLWH</sequence>
<name>A0AAD9AY48_9PEZI</name>
<organism evidence="1 2">
    <name type="scientific">Colletotrichum chrysophilum</name>
    <dbReference type="NCBI Taxonomy" id="1836956"/>
    <lineage>
        <taxon>Eukaryota</taxon>
        <taxon>Fungi</taxon>
        <taxon>Dikarya</taxon>
        <taxon>Ascomycota</taxon>
        <taxon>Pezizomycotina</taxon>
        <taxon>Sordariomycetes</taxon>
        <taxon>Hypocreomycetidae</taxon>
        <taxon>Glomerellales</taxon>
        <taxon>Glomerellaceae</taxon>
        <taxon>Colletotrichum</taxon>
        <taxon>Colletotrichum gloeosporioides species complex</taxon>
    </lineage>
</organism>